<comment type="caution">
    <text evidence="1">The sequence shown here is derived from an EMBL/GenBank/DDBJ whole genome shotgun (WGS) entry which is preliminary data.</text>
</comment>
<dbReference type="EMBL" id="CAJNIZ010016446">
    <property type="protein sequence ID" value="CAE7386191.1"/>
    <property type="molecule type" value="Genomic_DNA"/>
</dbReference>
<dbReference type="Proteomes" id="UP000649617">
    <property type="component" value="Unassembled WGS sequence"/>
</dbReference>
<dbReference type="Gene3D" id="3.90.1410.10">
    <property type="entry name" value="set domain protein methyltransferase, domain 1"/>
    <property type="match status" value="1"/>
</dbReference>
<keyword evidence="2" id="KW-1185">Reference proteome</keyword>
<proteinExistence type="predicted"/>
<gene>
    <name evidence="1" type="ORF">SPIL2461_LOCUS9456</name>
</gene>
<dbReference type="AlphaFoldDB" id="A0A812Q0L2"/>
<protein>
    <recommendedName>
        <fullName evidence="3">SET domain-containing protein</fullName>
    </recommendedName>
</protein>
<dbReference type="SUPFAM" id="SSF82199">
    <property type="entry name" value="SET domain"/>
    <property type="match status" value="1"/>
</dbReference>
<evidence type="ECO:0000313" key="1">
    <source>
        <dbReference type="EMBL" id="CAE7386191.1"/>
    </source>
</evidence>
<reference evidence="1" key="1">
    <citation type="submission" date="2021-02" db="EMBL/GenBank/DDBJ databases">
        <authorList>
            <person name="Dougan E. K."/>
            <person name="Rhodes N."/>
            <person name="Thang M."/>
            <person name="Chan C."/>
        </authorList>
    </citation>
    <scope>NUCLEOTIDE SEQUENCE</scope>
</reference>
<name>A0A812Q0L2_SYMPI</name>
<evidence type="ECO:0008006" key="3">
    <source>
        <dbReference type="Google" id="ProtNLM"/>
    </source>
</evidence>
<dbReference type="OrthoDB" id="441812at2759"/>
<sequence length="169" mass="18971">MGLSELTYEDFLWASTVVKTRVYLPPPTYSFMPLADMMNTEPQPNMDVYDSLETDCGDVEYYGILPRCDSQVRCGQELTQAYRPVDNSERLFRRALSGILAPLSLRGDTGSILQHNVAEACHNLKTRTRVVATIAPTAAVEITDHLKVIKEVPSMKVPMFVRGIGWMMP</sequence>
<evidence type="ECO:0000313" key="2">
    <source>
        <dbReference type="Proteomes" id="UP000649617"/>
    </source>
</evidence>
<organism evidence="1 2">
    <name type="scientific">Symbiodinium pilosum</name>
    <name type="common">Dinoflagellate</name>
    <dbReference type="NCBI Taxonomy" id="2952"/>
    <lineage>
        <taxon>Eukaryota</taxon>
        <taxon>Sar</taxon>
        <taxon>Alveolata</taxon>
        <taxon>Dinophyceae</taxon>
        <taxon>Suessiales</taxon>
        <taxon>Symbiodiniaceae</taxon>
        <taxon>Symbiodinium</taxon>
    </lineage>
</organism>
<dbReference type="InterPro" id="IPR046341">
    <property type="entry name" value="SET_dom_sf"/>
</dbReference>
<accession>A0A812Q0L2</accession>